<protein>
    <submittedName>
        <fullName evidence="2">Uncharacterized protein</fullName>
    </submittedName>
</protein>
<comment type="caution">
    <text evidence="2">The sequence shown here is derived from an EMBL/GenBank/DDBJ whole genome shotgun (WGS) entry which is preliminary data.</text>
</comment>
<reference evidence="2 3" key="1">
    <citation type="submission" date="2018-02" db="EMBL/GenBank/DDBJ databases">
        <title>Genome sequence of the basidiomycete white-rot fungus Phlebia centrifuga.</title>
        <authorList>
            <person name="Granchi Z."/>
            <person name="Peng M."/>
            <person name="de Vries R.P."/>
            <person name="Hilden K."/>
            <person name="Makela M.R."/>
            <person name="Grigoriev I."/>
            <person name="Riley R."/>
        </authorList>
    </citation>
    <scope>NUCLEOTIDE SEQUENCE [LARGE SCALE GENOMIC DNA]</scope>
    <source>
        <strain evidence="2 3">FBCC195</strain>
    </source>
</reference>
<dbReference type="EMBL" id="MLYV02000744">
    <property type="protein sequence ID" value="PSR78405.1"/>
    <property type="molecule type" value="Genomic_DNA"/>
</dbReference>
<feature type="region of interest" description="Disordered" evidence="1">
    <location>
        <begin position="54"/>
        <end position="113"/>
    </location>
</feature>
<gene>
    <name evidence="2" type="ORF">PHLCEN_2v7419</name>
</gene>
<feature type="compositionally biased region" description="Basic and acidic residues" evidence="1">
    <location>
        <begin position="79"/>
        <end position="89"/>
    </location>
</feature>
<dbReference type="AlphaFoldDB" id="A0A2R6NWJ9"/>
<sequence>MSPRSVQNGTTAAGLVRCLWTSTSLLWTSLTPSPSAYVDHDDKSWWYDQACMSEGETESNDAKSQTGSDDGQALDECQDNTRTDKKWEGPDYDEDLNNPETSENEKGIRGGSRADALKRLRACSRRLVCRATSGTRD</sequence>
<evidence type="ECO:0000256" key="1">
    <source>
        <dbReference type="SAM" id="MobiDB-lite"/>
    </source>
</evidence>
<evidence type="ECO:0000313" key="2">
    <source>
        <dbReference type="EMBL" id="PSR78405.1"/>
    </source>
</evidence>
<accession>A0A2R6NWJ9</accession>
<organism evidence="2 3">
    <name type="scientific">Hermanssonia centrifuga</name>
    <dbReference type="NCBI Taxonomy" id="98765"/>
    <lineage>
        <taxon>Eukaryota</taxon>
        <taxon>Fungi</taxon>
        <taxon>Dikarya</taxon>
        <taxon>Basidiomycota</taxon>
        <taxon>Agaricomycotina</taxon>
        <taxon>Agaricomycetes</taxon>
        <taxon>Polyporales</taxon>
        <taxon>Meruliaceae</taxon>
        <taxon>Hermanssonia</taxon>
    </lineage>
</organism>
<keyword evidence="3" id="KW-1185">Reference proteome</keyword>
<dbReference type="Proteomes" id="UP000186601">
    <property type="component" value="Unassembled WGS sequence"/>
</dbReference>
<proteinExistence type="predicted"/>
<name>A0A2R6NWJ9_9APHY</name>
<evidence type="ECO:0000313" key="3">
    <source>
        <dbReference type="Proteomes" id="UP000186601"/>
    </source>
</evidence>